<protein>
    <recommendedName>
        <fullName evidence="1">DUF559 domain-containing protein</fullName>
    </recommendedName>
</protein>
<sequence>MDRRNFRKELRRNATAAEVILWQGLRNRSLRKRKFRRQHSIGNFIVDFICLEERLVIEVDGGSHQNIGTQRADEERDQWLKAQGFTVLRFTNEEIYQNVERVLWAIEDAFDQK</sequence>
<dbReference type="Pfam" id="PF04480">
    <property type="entry name" value="DUF559"/>
    <property type="match status" value="1"/>
</dbReference>
<name>A0A0H4VQW4_9BACT</name>
<dbReference type="Gene3D" id="3.40.960.10">
    <property type="entry name" value="VSR Endonuclease"/>
    <property type="match status" value="1"/>
</dbReference>
<dbReference type="EMBL" id="CP010777">
    <property type="protein sequence ID" value="AKQ46342.1"/>
    <property type="molecule type" value="Genomic_DNA"/>
</dbReference>
<reference evidence="2 3" key="1">
    <citation type="submission" date="2015-01" db="EMBL/GenBank/DDBJ databases">
        <title>Rufibacter sp./DG31D/ whole genome sequencing.</title>
        <authorList>
            <person name="Kim M.K."/>
            <person name="Srinivasan S."/>
            <person name="Lee J.-J."/>
        </authorList>
    </citation>
    <scope>NUCLEOTIDE SEQUENCE [LARGE SCALE GENOMIC DNA]</scope>
    <source>
        <strain evidence="2 3">DG31D</strain>
    </source>
</reference>
<gene>
    <name evidence="2" type="ORF">TH63_13055</name>
</gene>
<dbReference type="PATRIC" id="fig|1379910.4.peg.2834"/>
<evidence type="ECO:0000259" key="1">
    <source>
        <dbReference type="Pfam" id="PF04480"/>
    </source>
</evidence>
<dbReference type="CDD" id="cd01038">
    <property type="entry name" value="Endonuclease_DUF559"/>
    <property type="match status" value="1"/>
</dbReference>
<accession>A0A0H4VQW4</accession>
<dbReference type="InterPro" id="IPR047216">
    <property type="entry name" value="Endonuclease_DUF559_bact"/>
</dbReference>
<dbReference type="SUPFAM" id="SSF52980">
    <property type="entry name" value="Restriction endonuclease-like"/>
    <property type="match status" value="1"/>
</dbReference>
<dbReference type="InterPro" id="IPR011335">
    <property type="entry name" value="Restrct_endonuc-II-like"/>
</dbReference>
<keyword evidence="3" id="KW-1185">Reference proteome</keyword>
<feature type="domain" description="DUF559" evidence="1">
    <location>
        <begin position="3"/>
        <end position="108"/>
    </location>
</feature>
<dbReference type="OrthoDB" id="9798754at2"/>
<dbReference type="PANTHER" id="PTHR38590">
    <property type="entry name" value="BLL0828 PROTEIN"/>
    <property type="match status" value="1"/>
</dbReference>
<evidence type="ECO:0000313" key="3">
    <source>
        <dbReference type="Proteomes" id="UP000036458"/>
    </source>
</evidence>
<evidence type="ECO:0000313" key="2">
    <source>
        <dbReference type="EMBL" id="AKQ46342.1"/>
    </source>
</evidence>
<dbReference type="KEGG" id="ruf:TH63_13055"/>
<organism evidence="2 3">
    <name type="scientific">Rufibacter radiotolerans</name>
    <dbReference type="NCBI Taxonomy" id="1379910"/>
    <lineage>
        <taxon>Bacteria</taxon>
        <taxon>Pseudomonadati</taxon>
        <taxon>Bacteroidota</taxon>
        <taxon>Cytophagia</taxon>
        <taxon>Cytophagales</taxon>
        <taxon>Hymenobacteraceae</taxon>
        <taxon>Rufibacter</taxon>
    </lineage>
</organism>
<dbReference type="Proteomes" id="UP000036458">
    <property type="component" value="Chromosome"/>
</dbReference>
<dbReference type="STRING" id="1379910.TH63_13055"/>
<dbReference type="InterPro" id="IPR007569">
    <property type="entry name" value="DUF559"/>
</dbReference>
<proteinExistence type="predicted"/>
<dbReference type="AlphaFoldDB" id="A0A0H4VQW4"/>
<dbReference type="PANTHER" id="PTHR38590:SF1">
    <property type="entry name" value="BLL0828 PROTEIN"/>
    <property type="match status" value="1"/>
</dbReference>
<dbReference type="RefSeq" id="WP_048921324.1">
    <property type="nucleotide sequence ID" value="NZ_CP010777.1"/>
</dbReference>